<gene>
    <name evidence="3" type="primary">LOC130503473</name>
</gene>
<dbReference type="AlphaFoldDB" id="A0A9W3CRL6"/>
<dbReference type="InterPro" id="IPR002156">
    <property type="entry name" value="RNaseH_domain"/>
</dbReference>
<proteinExistence type="predicted"/>
<dbReference type="GO" id="GO:0003676">
    <property type="term" value="F:nucleic acid binding"/>
    <property type="evidence" value="ECO:0007669"/>
    <property type="project" value="InterPro"/>
</dbReference>
<evidence type="ECO:0000259" key="1">
    <source>
        <dbReference type="PROSITE" id="PS50878"/>
    </source>
</evidence>
<evidence type="ECO:0000313" key="2">
    <source>
        <dbReference type="Proteomes" id="UP000504610"/>
    </source>
</evidence>
<dbReference type="Gene3D" id="3.30.420.10">
    <property type="entry name" value="Ribonuclease H-like superfamily/Ribonuclease H"/>
    <property type="match status" value="1"/>
</dbReference>
<dbReference type="InterPro" id="IPR044730">
    <property type="entry name" value="RNase_H-like_dom_plant"/>
</dbReference>
<dbReference type="Proteomes" id="UP000504610">
    <property type="component" value="Unplaced"/>
</dbReference>
<name>A0A9W3CRL6_RAPSA</name>
<dbReference type="PROSITE" id="PS50878">
    <property type="entry name" value="RT_POL"/>
    <property type="match status" value="1"/>
</dbReference>
<accession>A0A9W3CRL6</accession>
<dbReference type="InterPro" id="IPR004312">
    <property type="entry name" value="ATHILA_Orf1_C"/>
</dbReference>
<protein>
    <submittedName>
        <fullName evidence="3">Uncharacterized protein LOC130503473</fullName>
    </submittedName>
</protein>
<evidence type="ECO:0000313" key="3">
    <source>
        <dbReference type="RefSeq" id="XP_056854066.1"/>
    </source>
</evidence>
<dbReference type="GO" id="GO:0004523">
    <property type="term" value="F:RNA-DNA hybrid ribonuclease activity"/>
    <property type="evidence" value="ECO:0007669"/>
    <property type="project" value="InterPro"/>
</dbReference>
<dbReference type="CDD" id="cd01650">
    <property type="entry name" value="RT_nLTR_like"/>
    <property type="match status" value="1"/>
</dbReference>
<dbReference type="Pfam" id="PF00078">
    <property type="entry name" value="RVT_1"/>
    <property type="match status" value="1"/>
</dbReference>
<dbReference type="Pfam" id="PF13456">
    <property type="entry name" value="RVT_3"/>
    <property type="match status" value="1"/>
</dbReference>
<dbReference type="Pfam" id="PF13966">
    <property type="entry name" value="zf-RVT"/>
    <property type="match status" value="1"/>
</dbReference>
<dbReference type="InterPro" id="IPR026960">
    <property type="entry name" value="RVT-Znf"/>
</dbReference>
<dbReference type="SUPFAM" id="SSF53098">
    <property type="entry name" value="Ribonuclease H-like"/>
    <property type="match status" value="1"/>
</dbReference>
<dbReference type="GeneID" id="130503473"/>
<dbReference type="Pfam" id="PF03078">
    <property type="entry name" value="ATHILA"/>
    <property type="match status" value="1"/>
</dbReference>
<organism evidence="2 3">
    <name type="scientific">Raphanus sativus</name>
    <name type="common">Radish</name>
    <name type="synonym">Raphanus raphanistrum var. sativus</name>
    <dbReference type="NCBI Taxonomy" id="3726"/>
    <lineage>
        <taxon>Eukaryota</taxon>
        <taxon>Viridiplantae</taxon>
        <taxon>Streptophyta</taxon>
        <taxon>Embryophyta</taxon>
        <taxon>Tracheophyta</taxon>
        <taxon>Spermatophyta</taxon>
        <taxon>Magnoliopsida</taxon>
        <taxon>eudicotyledons</taxon>
        <taxon>Gunneridae</taxon>
        <taxon>Pentapetalae</taxon>
        <taxon>rosids</taxon>
        <taxon>malvids</taxon>
        <taxon>Brassicales</taxon>
        <taxon>Brassicaceae</taxon>
        <taxon>Brassiceae</taxon>
        <taxon>Raphanus</taxon>
    </lineage>
</organism>
<dbReference type="InterPro" id="IPR036397">
    <property type="entry name" value="RNaseH_sf"/>
</dbReference>
<dbReference type="PANTHER" id="PTHR33116:SF86">
    <property type="entry name" value="REVERSE TRANSCRIPTASE DOMAIN-CONTAINING PROTEIN"/>
    <property type="match status" value="1"/>
</dbReference>
<feature type="domain" description="Reverse transcriptase" evidence="1">
    <location>
        <begin position="280"/>
        <end position="562"/>
    </location>
</feature>
<dbReference type="OrthoDB" id="1111180at2759"/>
<keyword evidence="2" id="KW-1185">Reference proteome</keyword>
<dbReference type="PANTHER" id="PTHR33116">
    <property type="entry name" value="REVERSE TRANSCRIPTASE ZINC-BINDING DOMAIN-CONTAINING PROTEIN-RELATED-RELATED"/>
    <property type="match status" value="1"/>
</dbReference>
<sequence length="1236" mass="141661">MANTKWLSEYPGSETEFLEIGDSDHRPLVTYISYDQEKPKRVFRYDSRMAPKDGFKDTVKRGWNGNGQQQLLGLSLSQRLSRCRQHISVWKRSNITNSAERIKVLRSRLDAAITSSSVSTSERSALKKELSQAYLEEEEFWKHKSRVQWLRSGDKNTTYFHAVTKGKRIRNTIATIQDGNGVICKCHKEVTQVAVKYFQDLFSSSPVDSSLYDEVFEGLQSRISSAMNTELTRRVSEAEIHQALFDIGPHKAPGPDGFTAVFYHQFWDDLKAEIVEEVTTFFERNEMDQQLNHTNLCLIPKVYPPTTMSEFRPIALCNVSYKVISKILVNRLKLHLGDIITENQTAFIPGRMITDNIIVAHEVFHALKARKRQAKSYMAIKTDITKAYDRLEWGFLKEIMQRMGFHTTWINWIMACVESVSFSVLINGSPEGYIRPERGIRQGDPLSPYLFILCAEALSHLMNRAMEQRKLLGVKVAIQAPPVNHLLFADDSLFFTLANRQSAKTLKRIFNLYEQVSGQAINFSKSSITFGSKVAPGVQTQMRNLLQIHNVGGIGKYLGLPEQFGSKKSDMLAYITDKVRNVTQGWKQKYLSHGGKEVLLKAVALAMPIFTMNVFRLPKEICEDITRILANFWWGSGDNKGLHWFAWNRVSKPKREGGLGFRDLERFNQALLGKQVWRILQAPNCLMARILKARYFPDCSILEATPKKLASYAWKSILFGKELVAKGMRVVIGNGTTTRMWLDPWIPEHPPRPPRALTGDLSNVPVSSFMNADRNSWNIMKLEAEVVPEDIDKILAIKLCSKAELDLLGWSYNEDGIYTVKSGYWLSTHLPDYDNGLPIYGDVNIKQRMWKTELPPKIKHFLWKLLSKALPTGSNLKRRHVTRDSLCKRCYLEEETEKHLFFYCPYAAQVWRASGINNLIINSTVTSLEEKIQTCLQITTSTRLSHFQDLAIWTLWRIWKSRNLLIFQHKNVTWSNVIQQAKNDANEWTTYSTMQIRQSSLRSQSSQVVKKSWSRPQTDWIKCNIDGSFINQDIPSTTGWILRDSNGVYKGAGQAMGNRVKNAFESELQSLIIAMQHCWSKGYKKVIFESDCWKMISILNQQGLHFDGYNWIRITFPIKMPPKMRNARATKSTASPAGRYIRLLLAEILPMRFAHKETLADLGLDTEVFDTMQAMGLMPLCFQAQVLYPDLVRQALATCQIIYQNPNEPTYENCFFSFMADGKFCSISLNNLNELL</sequence>
<dbReference type="InterPro" id="IPR012337">
    <property type="entry name" value="RNaseH-like_sf"/>
</dbReference>
<dbReference type="CDD" id="cd06222">
    <property type="entry name" value="RNase_H_like"/>
    <property type="match status" value="1"/>
</dbReference>
<dbReference type="SUPFAM" id="SSF56672">
    <property type="entry name" value="DNA/RNA polymerases"/>
    <property type="match status" value="1"/>
</dbReference>
<dbReference type="KEGG" id="rsz:130503473"/>
<dbReference type="InterPro" id="IPR000477">
    <property type="entry name" value="RT_dom"/>
</dbReference>
<dbReference type="InterPro" id="IPR043502">
    <property type="entry name" value="DNA/RNA_pol_sf"/>
</dbReference>
<reference evidence="3" key="1">
    <citation type="submission" date="2025-08" db="UniProtKB">
        <authorList>
            <consortium name="RefSeq"/>
        </authorList>
    </citation>
    <scope>IDENTIFICATION</scope>
    <source>
        <tissue evidence="3">Leaf</tissue>
    </source>
</reference>
<dbReference type="RefSeq" id="XP_056854066.1">
    <property type="nucleotide sequence ID" value="XM_056998086.1"/>
</dbReference>